<dbReference type="AlphaFoldDB" id="A0AAV2N614"/>
<sequence>MQSDDELPEDEEEMLVYVEFEGLVGSNVLNNEELQLDMIGIDTEHPTMQINGRFYEGTYEDTTGTYMFFEKDDDPRVDDVVFDKVPTLKYFAKTRKVLKMQRVFTKPRVEVLGDSEHDSCIPNIDTLSQAGVPPKYQEEALQYWNKIRDDRLEELSTFLEKQKIREEKKSKESKS</sequence>
<dbReference type="GO" id="GO:0000127">
    <property type="term" value="C:transcription factor TFIIIC complex"/>
    <property type="evidence" value="ECO:0007669"/>
    <property type="project" value="TreeGrafter"/>
</dbReference>
<dbReference type="PANTHER" id="PTHR21860">
    <property type="entry name" value="TRANSCRIPTION INITIATION FACTOR IIIC TFIIIC , POLYPEPTIDE 6-RELATED"/>
    <property type="match status" value="1"/>
</dbReference>
<evidence type="ECO:0000313" key="3">
    <source>
        <dbReference type="Proteomes" id="UP001497644"/>
    </source>
</evidence>
<evidence type="ECO:0000259" key="1">
    <source>
        <dbReference type="Pfam" id="PF10419"/>
    </source>
</evidence>
<keyword evidence="3" id="KW-1185">Reference proteome</keyword>
<proteinExistence type="predicted"/>
<organism evidence="2 3">
    <name type="scientific">Lasius platythorax</name>
    <dbReference type="NCBI Taxonomy" id="488582"/>
    <lineage>
        <taxon>Eukaryota</taxon>
        <taxon>Metazoa</taxon>
        <taxon>Ecdysozoa</taxon>
        <taxon>Arthropoda</taxon>
        <taxon>Hexapoda</taxon>
        <taxon>Insecta</taxon>
        <taxon>Pterygota</taxon>
        <taxon>Neoptera</taxon>
        <taxon>Endopterygota</taxon>
        <taxon>Hymenoptera</taxon>
        <taxon>Apocrita</taxon>
        <taxon>Aculeata</taxon>
        <taxon>Formicoidea</taxon>
        <taxon>Formicidae</taxon>
        <taxon>Formicinae</taxon>
        <taxon>Lasius</taxon>
        <taxon>Lasius</taxon>
    </lineage>
</organism>
<feature type="domain" description="Transcription factor TFIIIC triple barrel" evidence="1">
    <location>
        <begin position="10"/>
        <end position="105"/>
    </location>
</feature>
<dbReference type="EMBL" id="OZ034833">
    <property type="protein sequence ID" value="CAL1675432.1"/>
    <property type="molecule type" value="Genomic_DNA"/>
</dbReference>
<dbReference type="Pfam" id="PF10419">
    <property type="entry name" value="TFIIIC_sub6"/>
    <property type="match status" value="1"/>
</dbReference>
<dbReference type="Proteomes" id="UP001497644">
    <property type="component" value="Chromosome 10"/>
</dbReference>
<dbReference type="InterPro" id="IPR042771">
    <property type="entry name" value="GTF3C6-like"/>
</dbReference>
<dbReference type="InterPro" id="IPR019481">
    <property type="entry name" value="TFIIIC_triple_barrel"/>
</dbReference>
<reference evidence="2" key="1">
    <citation type="submission" date="2024-04" db="EMBL/GenBank/DDBJ databases">
        <authorList>
            <consortium name="Molecular Ecology Group"/>
        </authorList>
    </citation>
    <scope>NUCLEOTIDE SEQUENCE</scope>
</reference>
<dbReference type="Gene3D" id="2.60.40.4370">
    <property type="match status" value="1"/>
</dbReference>
<dbReference type="GO" id="GO:0006383">
    <property type="term" value="P:transcription by RNA polymerase III"/>
    <property type="evidence" value="ECO:0007669"/>
    <property type="project" value="InterPro"/>
</dbReference>
<gene>
    <name evidence="2" type="ORF">LPLAT_LOCUS1842</name>
</gene>
<evidence type="ECO:0000313" key="2">
    <source>
        <dbReference type="EMBL" id="CAL1675432.1"/>
    </source>
</evidence>
<accession>A0AAV2N614</accession>
<protein>
    <recommendedName>
        <fullName evidence="1">Transcription factor TFIIIC triple barrel domain-containing protein</fullName>
    </recommendedName>
</protein>
<dbReference type="PANTHER" id="PTHR21860:SF2">
    <property type="entry name" value="GENERAL TRANSCRIPTION FACTOR 3C POLYPEPTIDE 6"/>
    <property type="match status" value="1"/>
</dbReference>
<name>A0AAV2N614_9HYME</name>